<gene>
    <name evidence="1" type="ORF">HYPSUDRAFT_131033</name>
</gene>
<dbReference type="STRING" id="945553.A0A0D2LIE3"/>
<evidence type="ECO:0000313" key="2">
    <source>
        <dbReference type="Proteomes" id="UP000054270"/>
    </source>
</evidence>
<keyword evidence="2" id="KW-1185">Reference proteome</keyword>
<organism evidence="1 2">
    <name type="scientific">Hypholoma sublateritium (strain FD-334 SS-4)</name>
    <dbReference type="NCBI Taxonomy" id="945553"/>
    <lineage>
        <taxon>Eukaryota</taxon>
        <taxon>Fungi</taxon>
        <taxon>Dikarya</taxon>
        <taxon>Basidiomycota</taxon>
        <taxon>Agaricomycotina</taxon>
        <taxon>Agaricomycetes</taxon>
        <taxon>Agaricomycetidae</taxon>
        <taxon>Agaricales</taxon>
        <taxon>Agaricineae</taxon>
        <taxon>Strophariaceae</taxon>
        <taxon>Hypholoma</taxon>
    </lineage>
</organism>
<evidence type="ECO:0000313" key="1">
    <source>
        <dbReference type="EMBL" id="KJA27422.1"/>
    </source>
</evidence>
<reference evidence="2" key="1">
    <citation type="submission" date="2014-04" db="EMBL/GenBank/DDBJ databases">
        <title>Evolutionary Origins and Diversification of the Mycorrhizal Mutualists.</title>
        <authorList>
            <consortium name="DOE Joint Genome Institute"/>
            <consortium name="Mycorrhizal Genomics Consortium"/>
            <person name="Kohler A."/>
            <person name="Kuo A."/>
            <person name="Nagy L.G."/>
            <person name="Floudas D."/>
            <person name="Copeland A."/>
            <person name="Barry K.W."/>
            <person name="Cichocki N."/>
            <person name="Veneault-Fourrey C."/>
            <person name="LaButti K."/>
            <person name="Lindquist E.A."/>
            <person name="Lipzen A."/>
            <person name="Lundell T."/>
            <person name="Morin E."/>
            <person name="Murat C."/>
            <person name="Riley R."/>
            <person name="Ohm R."/>
            <person name="Sun H."/>
            <person name="Tunlid A."/>
            <person name="Henrissat B."/>
            <person name="Grigoriev I.V."/>
            <person name="Hibbett D.S."/>
            <person name="Martin F."/>
        </authorList>
    </citation>
    <scope>NUCLEOTIDE SEQUENCE [LARGE SCALE GENOMIC DNA]</scope>
    <source>
        <strain evidence="2">FD-334 SS-4</strain>
    </source>
</reference>
<dbReference type="Pfam" id="PF20414">
    <property type="entry name" value="DUF6698"/>
    <property type="match status" value="1"/>
</dbReference>
<dbReference type="OMA" id="MANHESP"/>
<sequence>MANHESPAAKRTSQDALQLGPRKKPYAFYFYNLIDKIPTLYRRSTDPLVHHGRHFGRTIHALCNVHALINNGIIRMGERSEEPEDAFTPQERREHLVFLALLKSVPGLEERLMNTESEEEIHNLAALLQKGASSARSDDTKSLKSAIVDWLTPPGEPLIPPIARNNKTGRGYHHEVTGALLCPTGVDWSDMDVKHRLAAGELTVPGDQWPVFLYPSNEYDDSDPWKGLLRRVFSSKITFTFKHIFTSPSSVEKETKATRSGNARIHGMTAVTRASLAYTATQARFALTSSSVFNRSDLITDSERFYNSVLELLEDPEESEEVDSLLTWWNRQVFPNYVANSRPVSKNSVLAKIRAKRAATKQAALANSNSNGAGA</sequence>
<proteinExistence type="predicted"/>
<accession>A0A0D2LIE3</accession>
<protein>
    <submittedName>
        <fullName evidence="1">Uncharacterized protein</fullName>
    </submittedName>
</protein>
<dbReference type="Proteomes" id="UP000054270">
    <property type="component" value="Unassembled WGS sequence"/>
</dbReference>
<dbReference type="OrthoDB" id="3160134at2759"/>
<dbReference type="InterPro" id="IPR046521">
    <property type="entry name" value="DUF6698"/>
</dbReference>
<dbReference type="AlphaFoldDB" id="A0A0D2LIE3"/>
<name>A0A0D2LIE3_HYPSF</name>
<dbReference type="EMBL" id="KN817524">
    <property type="protein sequence ID" value="KJA27422.1"/>
    <property type="molecule type" value="Genomic_DNA"/>
</dbReference>